<keyword evidence="1" id="KW-1133">Transmembrane helix</keyword>
<reference evidence="2 3" key="1">
    <citation type="submission" date="2024-06" db="EMBL/GenBank/DDBJ databases">
        <authorList>
            <person name="Kaempfer P."/>
            <person name="Viver T."/>
        </authorList>
    </citation>
    <scope>NUCLEOTIDE SEQUENCE [LARGE SCALE GENOMIC DNA]</scope>
    <source>
        <strain evidence="2 3">ST-64</strain>
    </source>
</reference>
<evidence type="ECO:0000313" key="2">
    <source>
        <dbReference type="EMBL" id="MFL9839505.1"/>
    </source>
</evidence>
<keyword evidence="1" id="KW-0812">Transmembrane</keyword>
<dbReference type="EMBL" id="JBELQC010000001">
    <property type="protein sequence ID" value="MFL9839505.1"/>
    <property type="molecule type" value="Genomic_DNA"/>
</dbReference>
<keyword evidence="3" id="KW-1185">Reference proteome</keyword>
<keyword evidence="1" id="KW-0472">Membrane</keyword>
<dbReference type="RefSeq" id="WP_408076478.1">
    <property type="nucleotide sequence ID" value="NZ_JBELQC010000001.1"/>
</dbReference>
<evidence type="ECO:0000313" key="3">
    <source>
        <dbReference type="Proteomes" id="UP001629244"/>
    </source>
</evidence>
<evidence type="ECO:0008006" key="4">
    <source>
        <dbReference type="Google" id="ProtNLM"/>
    </source>
</evidence>
<sequence>MKIDLVSPHAPIACATRLKDAVDPVLHFASPRRVTGNGTEHEMVLWVHRPNFRNDFKTMLRATMEPHAGGTRIRGRIGAPRSASVFMGCWFTFVLLFLLVGVIMVAAGAQPIGFAFVGVPALMLVMGGIMLVGGRRNGRADRDAILEFLTATIGARPYRPRDI</sequence>
<evidence type="ECO:0000256" key="1">
    <source>
        <dbReference type="SAM" id="Phobius"/>
    </source>
</evidence>
<feature type="transmembrane region" description="Helical" evidence="1">
    <location>
        <begin position="83"/>
        <end position="106"/>
    </location>
</feature>
<dbReference type="Proteomes" id="UP001629244">
    <property type="component" value="Unassembled WGS sequence"/>
</dbReference>
<comment type="caution">
    <text evidence="2">The sequence shown here is derived from an EMBL/GenBank/DDBJ whole genome shotgun (WGS) entry which is preliminary data.</text>
</comment>
<organism evidence="2 3">
    <name type="scientific">Sphingomonas plantiphila</name>
    <dbReference type="NCBI Taxonomy" id="3163295"/>
    <lineage>
        <taxon>Bacteria</taxon>
        <taxon>Pseudomonadati</taxon>
        <taxon>Pseudomonadota</taxon>
        <taxon>Alphaproteobacteria</taxon>
        <taxon>Sphingomonadales</taxon>
        <taxon>Sphingomonadaceae</taxon>
        <taxon>Sphingomonas</taxon>
    </lineage>
</organism>
<proteinExistence type="predicted"/>
<gene>
    <name evidence="2" type="ORF">ABS767_00895</name>
</gene>
<protein>
    <recommendedName>
        <fullName evidence="4">Holin-X, holin superfamily III</fullName>
    </recommendedName>
</protein>
<accession>A0ABW8YJX9</accession>
<name>A0ABW8YJX9_9SPHN</name>
<feature type="transmembrane region" description="Helical" evidence="1">
    <location>
        <begin position="112"/>
        <end position="132"/>
    </location>
</feature>